<name>A0A2T0V102_9MICO</name>
<dbReference type="PANTHER" id="PTHR30246">
    <property type="entry name" value="2-KETO-3-DEOXY-6-PHOSPHOGLUCONATE ALDOLASE"/>
    <property type="match status" value="1"/>
</dbReference>
<sequence length="218" mass="21707">MGPVVTSSLLDQLATMPVLAILRSGTGAYLGSAAAALVECGVTCVEVTVPTPGSADVVEDLSRMPGAYVGMGTVRSVSDLDTAVGAGARFVVSPHTDVDLIRAAVDRGLEAVPGAMTPSEVVAAVDAGATAVKLFPASHLGPGYLSALRAPLPDVPFIATGGIGLTDVGEWIAAGAVGFGVGSPLVGDAIETGGLEALRSRARAWVDGTRASVPQDES</sequence>
<comment type="subunit">
    <text evidence="3">Homotrimer.</text>
</comment>
<dbReference type="RefSeq" id="WP_218279170.1">
    <property type="nucleotide sequence ID" value="NZ_PVTI01000001.1"/>
</dbReference>
<evidence type="ECO:0000256" key="2">
    <source>
        <dbReference type="ARBA" id="ARBA00006906"/>
    </source>
</evidence>
<keyword evidence="4" id="KW-0456">Lyase</keyword>
<evidence type="ECO:0000313" key="7">
    <source>
        <dbReference type="Proteomes" id="UP000237822"/>
    </source>
</evidence>
<dbReference type="InterPro" id="IPR000887">
    <property type="entry name" value="Aldlse_KDPG_KHG"/>
</dbReference>
<keyword evidence="5" id="KW-0119">Carbohydrate metabolism</keyword>
<comment type="pathway">
    <text evidence="1">Carbohydrate acid metabolism.</text>
</comment>
<dbReference type="Gene3D" id="3.20.20.70">
    <property type="entry name" value="Aldolase class I"/>
    <property type="match status" value="1"/>
</dbReference>
<dbReference type="InterPro" id="IPR013785">
    <property type="entry name" value="Aldolase_TIM"/>
</dbReference>
<reference evidence="6 7" key="1">
    <citation type="submission" date="2018-03" db="EMBL/GenBank/DDBJ databases">
        <title>Genomic Encyclopedia of Archaeal and Bacterial Type Strains, Phase II (KMG-II): from individual species to whole genera.</title>
        <authorList>
            <person name="Goeker M."/>
        </authorList>
    </citation>
    <scope>NUCLEOTIDE SEQUENCE [LARGE SCALE GENOMIC DNA]</scope>
    <source>
        <strain evidence="6 7">ATCC BAA-1496</strain>
    </source>
</reference>
<dbReference type="PROSITE" id="PS00160">
    <property type="entry name" value="ALDOLASE_KDPG_KHG_2"/>
    <property type="match status" value="1"/>
</dbReference>
<dbReference type="NCBIfam" id="TIGR01182">
    <property type="entry name" value="eda"/>
    <property type="match status" value="1"/>
</dbReference>
<dbReference type="PANTHER" id="PTHR30246:SF1">
    <property type="entry name" value="2-DEHYDRO-3-DEOXY-6-PHOSPHOGALACTONATE ALDOLASE-RELATED"/>
    <property type="match status" value="1"/>
</dbReference>
<comment type="similarity">
    <text evidence="2">Belongs to the KHG/KDPG aldolase family.</text>
</comment>
<organism evidence="6 7">
    <name type="scientific">Knoellia remsis</name>
    <dbReference type="NCBI Taxonomy" id="407159"/>
    <lineage>
        <taxon>Bacteria</taxon>
        <taxon>Bacillati</taxon>
        <taxon>Actinomycetota</taxon>
        <taxon>Actinomycetes</taxon>
        <taxon>Micrococcales</taxon>
        <taxon>Intrasporangiaceae</taxon>
        <taxon>Knoellia</taxon>
    </lineage>
</organism>
<evidence type="ECO:0000256" key="5">
    <source>
        <dbReference type="ARBA" id="ARBA00023277"/>
    </source>
</evidence>
<comment type="caution">
    <text evidence="6">The sequence shown here is derived from an EMBL/GenBank/DDBJ whole genome shotgun (WGS) entry which is preliminary data.</text>
</comment>
<evidence type="ECO:0000256" key="4">
    <source>
        <dbReference type="ARBA" id="ARBA00023239"/>
    </source>
</evidence>
<protein>
    <submittedName>
        <fullName evidence="6">2-dehydro-3-deoxyphosphogluconate aldolase/(4S)-4-hydroxy-2-oxoglutarate aldolase</fullName>
    </submittedName>
</protein>
<gene>
    <name evidence="6" type="ORF">BCF74_101259</name>
</gene>
<accession>A0A2T0V102</accession>
<dbReference type="EMBL" id="PVTI01000001">
    <property type="protein sequence ID" value="PRY63852.1"/>
    <property type="molecule type" value="Genomic_DNA"/>
</dbReference>
<dbReference type="GO" id="GO:0016829">
    <property type="term" value="F:lyase activity"/>
    <property type="evidence" value="ECO:0007669"/>
    <property type="project" value="UniProtKB-KW"/>
</dbReference>
<dbReference type="SUPFAM" id="SSF51569">
    <property type="entry name" value="Aldolase"/>
    <property type="match status" value="1"/>
</dbReference>
<evidence type="ECO:0000256" key="3">
    <source>
        <dbReference type="ARBA" id="ARBA00011233"/>
    </source>
</evidence>
<evidence type="ECO:0000256" key="1">
    <source>
        <dbReference type="ARBA" id="ARBA00004761"/>
    </source>
</evidence>
<dbReference type="InterPro" id="IPR031338">
    <property type="entry name" value="KDPG/KHG_AS_2"/>
</dbReference>
<proteinExistence type="inferred from homology"/>
<dbReference type="Pfam" id="PF01081">
    <property type="entry name" value="Aldolase"/>
    <property type="match status" value="1"/>
</dbReference>
<keyword evidence="7" id="KW-1185">Reference proteome</keyword>
<evidence type="ECO:0000313" key="6">
    <source>
        <dbReference type="EMBL" id="PRY63852.1"/>
    </source>
</evidence>
<dbReference type="CDD" id="cd00452">
    <property type="entry name" value="KDPG_aldolase"/>
    <property type="match status" value="1"/>
</dbReference>
<dbReference type="AlphaFoldDB" id="A0A2T0V102"/>
<dbReference type="Proteomes" id="UP000237822">
    <property type="component" value="Unassembled WGS sequence"/>
</dbReference>